<evidence type="ECO:0000256" key="3">
    <source>
        <dbReference type="ARBA" id="ARBA00029447"/>
    </source>
</evidence>
<dbReference type="InterPro" id="IPR004089">
    <property type="entry name" value="MCPsignal_dom"/>
</dbReference>
<keyword evidence="8" id="KW-1185">Reference proteome</keyword>
<evidence type="ECO:0000256" key="4">
    <source>
        <dbReference type="PROSITE-ProRule" id="PRU00284"/>
    </source>
</evidence>
<dbReference type="SMART" id="SM00283">
    <property type="entry name" value="MA"/>
    <property type="match status" value="1"/>
</dbReference>
<accession>A0A3S2VGF0</accession>
<dbReference type="GO" id="GO:0004888">
    <property type="term" value="F:transmembrane signaling receptor activity"/>
    <property type="evidence" value="ECO:0007669"/>
    <property type="project" value="InterPro"/>
</dbReference>
<dbReference type="EMBL" id="SACM01000002">
    <property type="protein sequence ID" value="RVT86399.1"/>
    <property type="molecule type" value="Genomic_DNA"/>
</dbReference>
<feature type="domain" description="Methyl-accepting transducer" evidence="6">
    <location>
        <begin position="414"/>
        <end position="643"/>
    </location>
</feature>
<evidence type="ECO:0000313" key="8">
    <source>
        <dbReference type="Proteomes" id="UP000288587"/>
    </source>
</evidence>
<keyword evidence="4" id="KW-0807">Transducer</keyword>
<protein>
    <recommendedName>
        <fullName evidence="6">Methyl-accepting transducer domain-containing protein</fullName>
    </recommendedName>
</protein>
<gene>
    <name evidence="7" type="ORF">EOD73_10285</name>
</gene>
<dbReference type="PROSITE" id="PS50111">
    <property type="entry name" value="CHEMOTAXIS_TRANSDUC_2"/>
    <property type="match status" value="1"/>
</dbReference>
<name>A0A3S2VGF0_9BURK</name>
<comment type="subcellular location">
    <subcellularLocation>
        <location evidence="1">Membrane</location>
    </subcellularLocation>
</comment>
<reference evidence="7 8" key="1">
    <citation type="submission" date="2019-01" db="EMBL/GenBank/DDBJ databases">
        <authorList>
            <person name="Chen W.-M."/>
        </authorList>
    </citation>
    <scope>NUCLEOTIDE SEQUENCE [LARGE SCALE GENOMIC DNA]</scope>
    <source>
        <strain evidence="7 8">CCP-18</strain>
    </source>
</reference>
<dbReference type="OrthoDB" id="343520at2"/>
<dbReference type="InterPro" id="IPR051310">
    <property type="entry name" value="MCP_chemotaxis"/>
</dbReference>
<keyword evidence="5" id="KW-1133">Transmembrane helix</keyword>
<dbReference type="GO" id="GO:0006935">
    <property type="term" value="P:chemotaxis"/>
    <property type="evidence" value="ECO:0007669"/>
    <property type="project" value="InterPro"/>
</dbReference>
<dbReference type="CDD" id="cd11386">
    <property type="entry name" value="MCP_signal"/>
    <property type="match status" value="1"/>
</dbReference>
<dbReference type="GO" id="GO:0005886">
    <property type="term" value="C:plasma membrane"/>
    <property type="evidence" value="ECO:0007669"/>
    <property type="project" value="TreeGrafter"/>
</dbReference>
<organism evidence="7 8">
    <name type="scientific">Inhella crocodyli</name>
    <dbReference type="NCBI Taxonomy" id="2499851"/>
    <lineage>
        <taxon>Bacteria</taxon>
        <taxon>Pseudomonadati</taxon>
        <taxon>Pseudomonadota</taxon>
        <taxon>Betaproteobacteria</taxon>
        <taxon>Burkholderiales</taxon>
        <taxon>Sphaerotilaceae</taxon>
        <taxon>Inhella</taxon>
    </lineage>
</organism>
<keyword evidence="5" id="KW-0472">Membrane</keyword>
<keyword evidence="2" id="KW-0488">Methylation</keyword>
<dbReference type="PANTHER" id="PTHR43531">
    <property type="entry name" value="PROTEIN ICFG"/>
    <property type="match status" value="1"/>
</dbReference>
<feature type="transmembrane region" description="Helical" evidence="5">
    <location>
        <begin position="35"/>
        <end position="54"/>
    </location>
</feature>
<evidence type="ECO:0000256" key="5">
    <source>
        <dbReference type="SAM" id="Phobius"/>
    </source>
</evidence>
<sequence>MAATDCVSPKRTTMLATFFAPAVRLMRQLPLIRKFFVVCFAFMLPLGYLLVTLLGDRQAAHEFTAREVQGVQAIDAFEDGMQPVLTWRGAYAGAAAQQAGAAERRDQAAAKADQALDAFALHLRNTNDVLGLGPEFKKLREAWNATKAHTPASAHEGFEKADAMAAQVRNFIGFVAVQSNLALDPDADSYSLMLNYTSELPRIRDAAARARSLGRFLADGGIADDPELFMALHNADALMGDGVDRARRAYADAAAANPEAMKPLKLEVLTALETQVQDRIDRDFAWGRAPTAKGSEWANHVNAVLEQVEVLEDQTAAILTGLLMKREALLKRQIWVAVGLSSAFIVLGLYLLAGFYLAAQSTFSALGRRIERLGHGDFTAFKPLLGKDEMARAGNLLGEAVDNLVMLVLQVRSTADEIAGSVDQIAAGNQSLSERGAQLAAVVEQTTASTATLEDAVAENLSSAQEANALVQNASAVAGRGGAVVEQAVQAMNEITASSRKIGDIIQVIDTIAFQTNILALNAAVEAARAGEQGRGFAVVAGEVRALAQRSAEAAREIKSLIQASIETVQQGGQHVNEAGNTMNEMVAAVGRVTELMGDITRQSQQQTEQIRQLGAAIREVDATVQQNAAMGEETAAATATLSDRARTLSEAAGQFRTDV</sequence>
<dbReference type="PANTHER" id="PTHR43531:SF14">
    <property type="entry name" value="METHYL-ACCEPTING CHEMOTAXIS PROTEIN I-RELATED"/>
    <property type="match status" value="1"/>
</dbReference>
<dbReference type="FunFam" id="1.10.287.950:FF:000001">
    <property type="entry name" value="Methyl-accepting chemotaxis sensory transducer"/>
    <property type="match status" value="1"/>
</dbReference>
<dbReference type="PRINTS" id="PR00260">
    <property type="entry name" value="CHEMTRNSDUCR"/>
</dbReference>
<dbReference type="AlphaFoldDB" id="A0A3S2VGF0"/>
<comment type="caution">
    <text evidence="7">The sequence shown here is derived from an EMBL/GenBank/DDBJ whole genome shotgun (WGS) entry which is preliminary data.</text>
</comment>
<dbReference type="SUPFAM" id="SSF58104">
    <property type="entry name" value="Methyl-accepting chemotaxis protein (MCP) signaling domain"/>
    <property type="match status" value="1"/>
</dbReference>
<dbReference type="Proteomes" id="UP000288587">
    <property type="component" value="Unassembled WGS sequence"/>
</dbReference>
<proteinExistence type="inferred from homology"/>
<feature type="transmembrane region" description="Helical" evidence="5">
    <location>
        <begin position="334"/>
        <end position="359"/>
    </location>
</feature>
<evidence type="ECO:0000256" key="2">
    <source>
        <dbReference type="ARBA" id="ARBA00022481"/>
    </source>
</evidence>
<dbReference type="Gene3D" id="1.10.287.950">
    <property type="entry name" value="Methyl-accepting chemotaxis protein"/>
    <property type="match status" value="1"/>
</dbReference>
<evidence type="ECO:0000313" key="7">
    <source>
        <dbReference type="EMBL" id="RVT86399.1"/>
    </source>
</evidence>
<evidence type="ECO:0000256" key="1">
    <source>
        <dbReference type="ARBA" id="ARBA00004370"/>
    </source>
</evidence>
<evidence type="ECO:0000259" key="6">
    <source>
        <dbReference type="PROSITE" id="PS50111"/>
    </source>
</evidence>
<dbReference type="GO" id="GO:0007165">
    <property type="term" value="P:signal transduction"/>
    <property type="evidence" value="ECO:0007669"/>
    <property type="project" value="UniProtKB-KW"/>
</dbReference>
<dbReference type="InterPro" id="IPR004090">
    <property type="entry name" value="Chemotax_Me-accpt_rcpt"/>
</dbReference>
<keyword evidence="5" id="KW-0812">Transmembrane</keyword>
<dbReference type="Pfam" id="PF00015">
    <property type="entry name" value="MCPsignal"/>
    <property type="match status" value="1"/>
</dbReference>
<comment type="similarity">
    <text evidence="3">Belongs to the methyl-accepting chemotaxis (MCP) protein family.</text>
</comment>